<dbReference type="InterPro" id="IPR023996">
    <property type="entry name" value="TonB-dep_OMP_SusC/RagA"/>
</dbReference>
<organism evidence="4 5">
    <name type="scientific">Bacteroides caccae</name>
    <dbReference type="NCBI Taxonomy" id="47678"/>
    <lineage>
        <taxon>Bacteria</taxon>
        <taxon>Pseudomonadati</taxon>
        <taxon>Bacteroidota</taxon>
        <taxon>Bacteroidia</taxon>
        <taxon>Bacteroidales</taxon>
        <taxon>Bacteroidaceae</taxon>
        <taxon>Bacteroides</taxon>
    </lineage>
</organism>
<dbReference type="NCBIfam" id="TIGR04056">
    <property type="entry name" value="OMP_RagA_SusC"/>
    <property type="match status" value="1"/>
</dbReference>
<keyword evidence="1" id="KW-1134">Transmembrane beta strand</keyword>
<dbReference type="InterPro" id="IPR012910">
    <property type="entry name" value="Plug_dom"/>
</dbReference>
<dbReference type="AlphaFoldDB" id="A0A414FQB7"/>
<gene>
    <name evidence="4" type="ORF">DW794_02545</name>
</gene>
<dbReference type="InterPro" id="IPR039426">
    <property type="entry name" value="TonB-dep_rcpt-like"/>
</dbReference>
<comment type="similarity">
    <text evidence="1">Belongs to the TonB-dependent receptor family.</text>
</comment>
<dbReference type="InterPro" id="IPR037066">
    <property type="entry name" value="Plug_dom_sf"/>
</dbReference>
<name>A0A414FQB7_9BACE</name>
<dbReference type="GO" id="GO:0009279">
    <property type="term" value="C:cell outer membrane"/>
    <property type="evidence" value="ECO:0007669"/>
    <property type="project" value="UniProtKB-SubCell"/>
</dbReference>
<comment type="subcellular location">
    <subcellularLocation>
        <location evidence="1">Cell outer membrane</location>
        <topology evidence="1">Multi-pass membrane protein</topology>
    </subcellularLocation>
</comment>
<dbReference type="Pfam" id="PF07715">
    <property type="entry name" value="Plug"/>
    <property type="match status" value="1"/>
</dbReference>
<reference evidence="4 5" key="1">
    <citation type="submission" date="2018-08" db="EMBL/GenBank/DDBJ databases">
        <title>A genome reference for cultivated species of the human gut microbiota.</title>
        <authorList>
            <person name="Zou Y."/>
            <person name="Xue W."/>
            <person name="Luo G."/>
        </authorList>
    </citation>
    <scope>NUCLEOTIDE SEQUENCE [LARGE SCALE GENOMIC DNA]</scope>
    <source>
        <strain evidence="4 5">AM31-16AC</strain>
    </source>
</reference>
<accession>A0A414FQB7</accession>
<protein>
    <submittedName>
        <fullName evidence="4">SusC/RagA family TonB-linked outer membrane protein</fullName>
    </submittedName>
</protein>
<dbReference type="RefSeq" id="WP_122264170.1">
    <property type="nucleotide sequence ID" value="NZ_CAXSLD010000008.1"/>
</dbReference>
<keyword evidence="1" id="KW-0812">Transmembrane</keyword>
<proteinExistence type="inferred from homology"/>
<sequence>MKKYIIIALIGGFTIPAFAQEQKRDSLPDMVQLGYQTEMPQKAIAGSTRSVNSKVLDKAPEIDIAKALYGKIAGLNVYQGNGSSAENVPSLSIHGNIPLILVDGFPRDLSDISNSEIESIQILKDAVASALYGVRGGNGVILVTTKRGHDDKLKVTAKYQYGISSQFRKPEFADAYTYANSLNTALALDGLNTRYQPNELDAFKNNTYPYEYPNVNWWDEVYNKISDNHRLNLTFDGGSNRFRYYSIIDYMHDTALFKDKKADGRYSTKPSDVRLNIRTNIDVDLTSSTFFKVGILGKLQETNNAYSIGTNNTNLLAGIIYNTPSAVFPVRHADGTYGGNSTYGANNPVALLESTGNYRTTYGTLLANATLKQELDALLKGLSAEVSVAFDNSGSMYDTATKEYKYMDTQASMLPDGTLVTTPVIYGKDSETLNHGDSKFRSLYMRSNIQAKINYLLQSGVHDLNASLIYDQQSYTANGRNKGAKRQSGILYATYMYNDRYTINGVLNYSGTAFLPEGDHFHLYPAISAAWIASNEKFMKSVEAINLFKLYASYGISGWDGNMQHELYRQSYGSANGGTYYFTNNASEFYGLAEGNLPVENLTIEKSKKVTYGMELNAFKNRLSVYLEGFYERRSNILINGSPSVSNIIGIGVSKLNAGIQDYKGFDASVSWNDKIGKDFNYSIGANASYVNSKIINDGQEYQQYDYLYTKGNRVGQRYGLEAIGFFHDQVEINNSPVQTFSTVRPGDIKYKDQNGDNRIDEQDVVKMFGSSVPRFYFGVNLTASYKNFEISADFQGMTGVTTSLLNSPLYQPLVNNGNISQTFLNNETPWTPENASQATMPRLTTLTNANNYRANSLWYRDGSFIKLRNLYASYTFPKKMIRFADMKVYLQGSNLFSLDNIGFADPEQLGAIYPSTRSYWAGIKFNF</sequence>
<dbReference type="SUPFAM" id="SSF56935">
    <property type="entry name" value="Porins"/>
    <property type="match status" value="1"/>
</dbReference>
<evidence type="ECO:0000313" key="5">
    <source>
        <dbReference type="Proteomes" id="UP000284689"/>
    </source>
</evidence>
<evidence type="ECO:0000256" key="1">
    <source>
        <dbReference type="PROSITE-ProRule" id="PRU01360"/>
    </source>
</evidence>
<keyword evidence="1" id="KW-0813">Transport</keyword>
<keyword evidence="2" id="KW-0732">Signal</keyword>
<dbReference type="InterPro" id="IPR023997">
    <property type="entry name" value="TonB-dep_OMP_SusC/RagA_CS"/>
</dbReference>
<dbReference type="PROSITE" id="PS52016">
    <property type="entry name" value="TONB_DEPENDENT_REC_3"/>
    <property type="match status" value="1"/>
</dbReference>
<feature type="signal peptide" evidence="2">
    <location>
        <begin position="1"/>
        <end position="19"/>
    </location>
</feature>
<comment type="caution">
    <text evidence="4">The sequence shown here is derived from an EMBL/GenBank/DDBJ whole genome shotgun (WGS) entry which is preliminary data.</text>
</comment>
<feature type="domain" description="TonB-dependent receptor plug" evidence="3">
    <location>
        <begin position="41"/>
        <end position="140"/>
    </location>
</feature>
<dbReference type="Proteomes" id="UP000284689">
    <property type="component" value="Unassembled WGS sequence"/>
</dbReference>
<dbReference type="InterPro" id="IPR018247">
    <property type="entry name" value="EF_Hand_1_Ca_BS"/>
</dbReference>
<evidence type="ECO:0000259" key="3">
    <source>
        <dbReference type="Pfam" id="PF07715"/>
    </source>
</evidence>
<dbReference type="PROSITE" id="PS00018">
    <property type="entry name" value="EF_HAND_1"/>
    <property type="match status" value="1"/>
</dbReference>
<dbReference type="Gene3D" id="2.170.130.10">
    <property type="entry name" value="TonB-dependent receptor, plug domain"/>
    <property type="match status" value="1"/>
</dbReference>
<dbReference type="EMBL" id="QSJD01000003">
    <property type="protein sequence ID" value="RHD52346.1"/>
    <property type="molecule type" value="Genomic_DNA"/>
</dbReference>
<keyword evidence="1" id="KW-0998">Cell outer membrane</keyword>
<evidence type="ECO:0000313" key="4">
    <source>
        <dbReference type="EMBL" id="RHD52346.1"/>
    </source>
</evidence>
<keyword evidence="1" id="KW-0472">Membrane</keyword>
<evidence type="ECO:0000256" key="2">
    <source>
        <dbReference type="SAM" id="SignalP"/>
    </source>
</evidence>
<feature type="chain" id="PRO_5030091624" evidence="2">
    <location>
        <begin position="20"/>
        <end position="928"/>
    </location>
</feature>
<dbReference type="NCBIfam" id="TIGR04057">
    <property type="entry name" value="SusC_RagA_signa"/>
    <property type="match status" value="1"/>
</dbReference>